<gene>
    <name evidence="2" type="ORF">K435DRAFT_807069</name>
</gene>
<evidence type="ECO:0000313" key="2">
    <source>
        <dbReference type="EMBL" id="THU84004.1"/>
    </source>
</evidence>
<dbReference type="Proteomes" id="UP000297245">
    <property type="component" value="Unassembled WGS sequence"/>
</dbReference>
<dbReference type="EMBL" id="ML179629">
    <property type="protein sequence ID" value="THU84004.1"/>
    <property type="molecule type" value="Genomic_DNA"/>
</dbReference>
<organism evidence="2 3">
    <name type="scientific">Dendrothele bispora (strain CBS 962.96)</name>
    <dbReference type="NCBI Taxonomy" id="1314807"/>
    <lineage>
        <taxon>Eukaryota</taxon>
        <taxon>Fungi</taxon>
        <taxon>Dikarya</taxon>
        <taxon>Basidiomycota</taxon>
        <taxon>Agaricomycotina</taxon>
        <taxon>Agaricomycetes</taxon>
        <taxon>Agaricomycetidae</taxon>
        <taxon>Agaricales</taxon>
        <taxon>Agaricales incertae sedis</taxon>
        <taxon>Dendrothele</taxon>
    </lineage>
</organism>
<accession>A0A4S8L5V4</accession>
<feature type="compositionally biased region" description="Basic and acidic residues" evidence="1">
    <location>
        <begin position="184"/>
        <end position="200"/>
    </location>
</feature>
<reference evidence="2 3" key="1">
    <citation type="journal article" date="2019" name="Nat. Ecol. Evol.">
        <title>Megaphylogeny resolves global patterns of mushroom evolution.</title>
        <authorList>
            <person name="Varga T."/>
            <person name="Krizsan K."/>
            <person name="Foldi C."/>
            <person name="Dima B."/>
            <person name="Sanchez-Garcia M."/>
            <person name="Sanchez-Ramirez S."/>
            <person name="Szollosi G.J."/>
            <person name="Szarkandi J.G."/>
            <person name="Papp V."/>
            <person name="Albert L."/>
            <person name="Andreopoulos W."/>
            <person name="Angelini C."/>
            <person name="Antonin V."/>
            <person name="Barry K.W."/>
            <person name="Bougher N.L."/>
            <person name="Buchanan P."/>
            <person name="Buyck B."/>
            <person name="Bense V."/>
            <person name="Catcheside P."/>
            <person name="Chovatia M."/>
            <person name="Cooper J."/>
            <person name="Damon W."/>
            <person name="Desjardin D."/>
            <person name="Finy P."/>
            <person name="Geml J."/>
            <person name="Haridas S."/>
            <person name="Hughes K."/>
            <person name="Justo A."/>
            <person name="Karasinski D."/>
            <person name="Kautmanova I."/>
            <person name="Kiss B."/>
            <person name="Kocsube S."/>
            <person name="Kotiranta H."/>
            <person name="LaButti K.M."/>
            <person name="Lechner B.E."/>
            <person name="Liimatainen K."/>
            <person name="Lipzen A."/>
            <person name="Lukacs Z."/>
            <person name="Mihaltcheva S."/>
            <person name="Morgado L.N."/>
            <person name="Niskanen T."/>
            <person name="Noordeloos M.E."/>
            <person name="Ohm R.A."/>
            <person name="Ortiz-Santana B."/>
            <person name="Ovrebo C."/>
            <person name="Racz N."/>
            <person name="Riley R."/>
            <person name="Savchenko A."/>
            <person name="Shiryaev A."/>
            <person name="Soop K."/>
            <person name="Spirin V."/>
            <person name="Szebenyi C."/>
            <person name="Tomsovsky M."/>
            <person name="Tulloss R.E."/>
            <person name="Uehling J."/>
            <person name="Grigoriev I.V."/>
            <person name="Vagvolgyi C."/>
            <person name="Papp T."/>
            <person name="Martin F.M."/>
            <person name="Miettinen O."/>
            <person name="Hibbett D.S."/>
            <person name="Nagy L.G."/>
        </authorList>
    </citation>
    <scope>NUCLEOTIDE SEQUENCE [LARGE SCALE GENOMIC DNA]</scope>
    <source>
        <strain evidence="2 3">CBS 962.96</strain>
    </source>
</reference>
<feature type="compositionally biased region" description="Acidic residues" evidence="1">
    <location>
        <begin position="160"/>
        <end position="180"/>
    </location>
</feature>
<dbReference type="AlphaFoldDB" id="A0A4S8L5V4"/>
<name>A0A4S8L5V4_DENBC</name>
<proteinExistence type="predicted"/>
<evidence type="ECO:0000256" key="1">
    <source>
        <dbReference type="SAM" id="MobiDB-lite"/>
    </source>
</evidence>
<protein>
    <submittedName>
        <fullName evidence="2">Uncharacterized protein</fullName>
    </submittedName>
</protein>
<evidence type="ECO:0000313" key="3">
    <source>
        <dbReference type="Proteomes" id="UP000297245"/>
    </source>
</evidence>
<feature type="region of interest" description="Disordered" evidence="1">
    <location>
        <begin position="160"/>
        <end position="200"/>
    </location>
</feature>
<keyword evidence="3" id="KW-1185">Reference proteome</keyword>
<sequence length="200" mass="23365">MQQTAEFPPFHPNQLTFEENVLLRKSTRDVLMQEIFRYHDKGREPGWGFDHHWGAKQIDYGRSDWDNVGRTYRLCYNAEHRDRGWPCTLQWLSEPMPTRFKQILNSYRAIFDMTGGPWSHNSLPAGERVRNQALWSQVDCTTIPALKSIFDRLLPDTDYEIASDESSDNGSDYDEFEDGNGEMAEPKGLKQEEEEIKLDN</sequence>